<proteinExistence type="predicted"/>
<evidence type="ECO:0000313" key="2">
    <source>
        <dbReference type="Proteomes" id="UP001321473"/>
    </source>
</evidence>
<comment type="caution">
    <text evidence="1">The sequence shown here is derived from an EMBL/GenBank/DDBJ whole genome shotgun (WGS) entry which is preliminary data.</text>
</comment>
<sequence length="72" mass="8023">MKVCQAVNSMAAILRRGAYWSPKTCRCRCTYGGEQQLQCEKWPGSKHVRAIAAVFPTEVKTTLVGPFVLHVL</sequence>
<protein>
    <submittedName>
        <fullName evidence="1">Uncharacterized protein</fullName>
    </submittedName>
</protein>
<name>A0AAQ4E8C4_AMBAM</name>
<evidence type="ECO:0000313" key="1">
    <source>
        <dbReference type="EMBL" id="KAK8770908.1"/>
    </source>
</evidence>
<organism evidence="1 2">
    <name type="scientific">Amblyomma americanum</name>
    <name type="common">Lone star tick</name>
    <dbReference type="NCBI Taxonomy" id="6943"/>
    <lineage>
        <taxon>Eukaryota</taxon>
        <taxon>Metazoa</taxon>
        <taxon>Ecdysozoa</taxon>
        <taxon>Arthropoda</taxon>
        <taxon>Chelicerata</taxon>
        <taxon>Arachnida</taxon>
        <taxon>Acari</taxon>
        <taxon>Parasitiformes</taxon>
        <taxon>Ixodida</taxon>
        <taxon>Ixodoidea</taxon>
        <taxon>Ixodidae</taxon>
        <taxon>Amblyomminae</taxon>
        <taxon>Amblyomma</taxon>
    </lineage>
</organism>
<dbReference type="AlphaFoldDB" id="A0AAQ4E8C4"/>
<keyword evidence="2" id="KW-1185">Reference proteome</keyword>
<dbReference type="EMBL" id="JARKHS020020412">
    <property type="protein sequence ID" value="KAK8770908.1"/>
    <property type="molecule type" value="Genomic_DNA"/>
</dbReference>
<accession>A0AAQ4E8C4</accession>
<dbReference type="Proteomes" id="UP001321473">
    <property type="component" value="Unassembled WGS sequence"/>
</dbReference>
<gene>
    <name evidence="1" type="ORF">V5799_025851</name>
</gene>
<reference evidence="1 2" key="1">
    <citation type="journal article" date="2023" name="Arcadia Sci">
        <title>De novo assembly of a long-read Amblyomma americanum tick genome.</title>
        <authorList>
            <person name="Chou S."/>
            <person name="Poskanzer K.E."/>
            <person name="Rollins M."/>
            <person name="Thuy-Boun P.S."/>
        </authorList>
    </citation>
    <scope>NUCLEOTIDE SEQUENCE [LARGE SCALE GENOMIC DNA]</scope>
    <source>
        <strain evidence="1">F_SG_1</strain>
        <tissue evidence="1">Salivary glands</tissue>
    </source>
</reference>